<reference evidence="7" key="1">
    <citation type="submission" date="2022-01" db="EMBL/GenBank/DDBJ databases">
        <authorList>
            <person name="King R."/>
        </authorList>
    </citation>
    <scope>NUCLEOTIDE SEQUENCE</scope>
</reference>
<evidence type="ECO:0000256" key="4">
    <source>
        <dbReference type="ARBA" id="ARBA00022989"/>
    </source>
</evidence>
<protein>
    <recommendedName>
        <fullName evidence="6">Choline transporter-like protein</fullName>
    </recommendedName>
</protein>
<evidence type="ECO:0000256" key="6">
    <source>
        <dbReference type="RuleBase" id="RU368066"/>
    </source>
</evidence>
<feature type="transmembrane region" description="Helical" evidence="6">
    <location>
        <begin position="183"/>
        <end position="204"/>
    </location>
</feature>
<feature type="transmembrane region" description="Helical" evidence="6">
    <location>
        <begin position="211"/>
        <end position="233"/>
    </location>
</feature>
<dbReference type="PANTHER" id="PTHR12385:SF96">
    <property type="entry name" value="CHOLINE TRANSPORTER-LIKE PROTEIN"/>
    <property type="match status" value="1"/>
</dbReference>
<comment type="similarity">
    <text evidence="2 6">Belongs to the CTL (choline transporter-like) family.</text>
</comment>
<keyword evidence="8" id="KW-1185">Reference proteome</keyword>
<name>A0A9N9SB26_PHACE</name>
<comment type="function">
    <text evidence="6">Choline transporter.</text>
</comment>
<keyword evidence="5 6" id="KW-0472">Membrane</keyword>
<proteinExistence type="inferred from homology"/>
<evidence type="ECO:0000256" key="1">
    <source>
        <dbReference type="ARBA" id="ARBA00004141"/>
    </source>
</evidence>
<feature type="transmembrane region" description="Helical" evidence="6">
    <location>
        <begin position="358"/>
        <end position="377"/>
    </location>
</feature>
<dbReference type="InterPro" id="IPR007603">
    <property type="entry name" value="Choline_transptr-like"/>
</dbReference>
<dbReference type="GO" id="GO:0022857">
    <property type="term" value="F:transmembrane transporter activity"/>
    <property type="evidence" value="ECO:0007669"/>
    <property type="project" value="UniProtKB-UniRule"/>
</dbReference>
<evidence type="ECO:0000256" key="3">
    <source>
        <dbReference type="ARBA" id="ARBA00022692"/>
    </source>
</evidence>
<feature type="transmembrane region" description="Helical" evidence="6">
    <location>
        <begin position="291"/>
        <end position="313"/>
    </location>
</feature>
<accession>A0A9N9SB26</accession>
<feature type="transmembrane region" description="Helical" evidence="6">
    <location>
        <begin position="245"/>
        <end position="270"/>
    </location>
</feature>
<evidence type="ECO:0000256" key="2">
    <source>
        <dbReference type="ARBA" id="ARBA00007168"/>
    </source>
</evidence>
<feature type="transmembrane region" description="Helical" evidence="6">
    <location>
        <begin position="45"/>
        <end position="65"/>
    </location>
</feature>
<feature type="transmembrane region" description="Helical" evidence="6">
    <location>
        <begin position="519"/>
        <end position="544"/>
    </location>
</feature>
<sequence>MGETLSRSMQPEGLTIFKELPTDTLLDNIQIPEKPENRRLTDSKFIIVFPVVLVLFLPFLIYTLVHSDIDRFWGYDQCGNICGKKNSKQGSIECSGQDFSSRPLLQVDVSRNDSPDLKCVEKCSINSVEGFGRCYVQHTYYIPPPKYNFSTSFDNFERKADSETTSFIEKLLHGFADYLKRHAWRIVLCCFLSLSVASGMLVLFRAATAVVVWGILGGVVLFGVFCVVGLWIFCVFTVGTMPIGISIGLFVFNILFKICLLVLICILVFLHKKIKLVIQLLKETTKAAFSMPLIFFTPIIAFFSEVIIVALLITTNFYMSSSGILTPLIRNFYEYQMNGAMVFTLIFNSWMAFWGVQIVIGIQYMVIAGAVTTWYFSQNKHNLDSPIIRSAAIVFRFHLGSIFFGSMIITIIAIVRGLLSSVTKYKNIRSCVGCFTGSIESFLRFLSKNSYILTAMHGKPFFKSGKRAAKIIFHNVVNIASVNYIGGFVLGMAQLLIVLISLLITAGVMWGAVKNDYDIIYAFAVFVIVLIVYIAIAVTFFSIFETIIDTIFMCFCEDSLLNDGMSRPYAMSRDLMEFVEHSKQLYRGRTNTNVSGG</sequence>
<dbReference type="AlphaFoldDB" id="A0A9N9SB26"/>
<dbReference type="EMBL" id="OU896719">
    <property type="protein sequence ID" value="CAG9816335.1"/>
    <property type="molecule type" value="Genomic_DNA"/>
</dbReference>
<organism evidence="7 8">
    <name type="scientific">Phaedon cochleariae</name>
    <name type="common">Mustard beetle</name>
    <dbReference type="NCBI Taxonomy" id="80249"/>
    <lineage>
        <taxon>Eukaryota</taxon>
        <taxon>Metazoa</taxon>
        <taxon>Ecdysozoa</taxon>
        <taxon>Arthropoda</taxon>
        <taxon>Hexapoda</taxon>
        <taxon>Insecta</taxon>
        <taxon>Pterygota</taxon>
        <taxon>Neoptera</taxon>
        <taxon>Endopterygota</taxon>
        <taxon>Coleoptera</taxon>
        <taxon>Polyphaga</taxon>
        <taxon>Cucujiformia</taxon>
        <taxon>Chrysomeloidea</taxon>
        <taxon>Chrysomelidae</taxon>
        <taxon>Chrysomelinae</taxon>
        <taxon>Chrysomelini</taxon>
        <taxon>Phaedon</taxon>
    </lineage>
</organism>
<dbReference type="PANTHER" id="PTHR12385">
    <property type="entry name" value="CHOLINE TRANSPORTER-LIKE (SLC FAMILY 44)"/>
    <property type="match status" value="1"/>
</dbReference>
<comment type="subcellular location">
    <subcellularLocation>
        <location evidence="6">Cell membrane</location>
        <topology evidence="6">Multi-pass membrane protein</topology>
    </subcellularLocation>
    <subcellularLocation>
        <location evidence="1">Membrane</location>
        <topology evidence="1">Multi-pass membrane protein</topology>
    </subcellularLocation>
</comment>
<dbReference type="GO" id="GO:0005886">
    <property type="term" value="C:plasma membrane"/>
    <property type="evidence" value="ECO:0007669"/>
    <property type="project" value="UniProtKB-SubCell"/>
</dbReference>
<gene>
    <name evidence="7" type="ORF">PHAECO_LOCUS3955</name>
</gene>
<dbReference type="Proteomes" id="UP001153737">
    <property type="component" value="Chromosome 13"/>
</dbReference>
<evidence type="ECO:0000313" key="7">
    <source>
        <dbReference type="EMBL" id="CAG9816335.1"/>
    </source>
</evidence>
<keyword evidence="3 6" id="KW-0812">Transmembrane</keyword>
<keyword evidence="4 6" id="KW-1133">Transmembrane helix</keyword>
<dbReference type="OrthoDB" id="420519at2759"/>
<feature type="transmembrane region" description="Helical" evidence="6">
    <location>
        <begin position="397"/>
        <end position="419"/>
    </location>
</feature>
<evidence type="ECO:0000313" key="8">
    <source>
        <dbReference type="Proteomes" id="UP001153737"/>
    </source>
</evidence>
<dbReference type="Pfam" id="PF04515">
    <property type="entry name" value="Choline_transpo"/>
    <property type="match status" value="1"/>
</dbReference>
<evidence type="ECO:0000256" key="5">
    <source>
        <dbReference type="ARBA" id="ARBA00023136"/>
    </source>
</evidence>
<reference evidence="7" key="2">
    <citation type="submission" date="2022-10" db="EMBL/GenBank/DDBJ databases">
        <authorList>
            <consortium name="ENA_rothamsted_submissions"/>
            <consortium name="culmorum"/>
            <person name="King R."/>
        </authorList>
    </citation>
    <scope>NUCLEOTIDE SEQUENCE</scope>
</reference>
<feature type="transmembrane region" description="Helical" evidence="6">
    <location>
        <begin position="488"/>
        <end position="513"/>
    </location>
</feature>